<name>A0A024P669_9BACI</name>
<proteinExistence type="predicted"/>
<dbReference type="EMBL" id="CCDI010000003">
    <property type="protein sequence ID" value="CDQ24253.1"/>
    <property type="molecule type" value="Genomic_DNA"/>
</dbReference>
<dbReference type="InterPro" id="IPR026369">
    <property type="entry name" value="CxxC_20_CxxC"/>
</dbReference>
<comment type="caution">
    <text evidence="2">The sequence shown here is derived from an EMBL/GenBank/DDBJ whole genome shotgun (WGS) entry which is preliminary data.</text>
</comment>
<sequence>MKCKTCGRSWTFAQAVRRSLKITGKKECPYCGSEHYSTKQSHYRFGVLAFSALFVFMLLVELFQMRLTSALFFAFFILLMVTIVHPLMIHLTDAD</sequence>
<dbReference type="NCBIfam" id="TIGR04104">
    <property type="entry name" value="cxxc_20_cxxc"/>
    <property type="match status" value="1"/>
</dbReference>
<evidence type="ECO:0000256" key="1">
    <source>
        <dbReference type="SAM" id="Phobius"/>
    </source>
</evidence>
<gene>
    <name evidence="2" type="ORF">BN983_02525</name>
</gene>
<keyword evidence="1" id="KW-0472">Membrane</keyword>
<organism evidence="2 3">
    <name type="scientific">Halobacillus karajensis</name>
    <dbReference type="NCBI Taxonomy" id="195088"/>
    <lineage>
        <taxon>Bacteria</taxon>
        <taxon>Bacillati</taxon>
        <taxon>Bacillota</taxon>
        <taxon>Bacilli</taxon>
        <taxon>Bacillales</taxon>
        <taxon>Bacillaceae</taxon>
        <taxon>Halobacillus</taxon>
    </lineage>
</organism>
<protein>
    <submittedName>
        <fullName evidence="2">Cxxc_20_cxxc protein</fullName>
    </submittedName>
</protein>
<accession>A0A024P669</accession>
<keyword evidence="1" id="KW-0812">Transmembrane</keyword>
<feature type="transmembrane region" description="Helical" evidence="1">
    <location>
        <begin position="43"/>
        <end position="63"/>
    </location>
</feature>
<keyword evidence="1" id="KW-1133">Transmembrane helix</keyword>
<evidence type="ECO:0000313" key="3">
    <source>
        <dbReference type="Proteomes" id="UP000028868"/>
    </source>
</evidence>
<dbReference type="RefSeq" id="WP_035508961.1">
    <property type="nucleotide sequence ID" value="NZ_CCDH010000001.1"/>
</dbReference>
<evidence type="ECO:0000313" key="2">
    <source>
        <dbReference type="EMBL" id="CDQ24253.1"/>
    </source>
</evidence>
<reference evidence="2 3" key="2">
    <citation type="submission" date="2014-05" db="EMBL/GenBank/DDBJ databases">
        <title>Draft genome sequence of Halobacillus karajensis HK-03.</title>
        <authorList>
            <person name="Khelaifia S."/>
            <person name="Croce O."/>
            <person name="Lagier J.C."/>
            <person name="Raoult D."/>
        </authorList>
    </citation>
    <scope>NUCLEOTIDE SEQUENCE [LARGE SCALE GENOMIC DNA]</scope>
    <source>
        <strain evidence="2 3">HD-03</strain>
    </source>
</reference>
<dbReference type="Proteomes" id="UP000028868">
    <property type="component" value="Unassembled WGS sequence"/>
</dbReference>
<reference evidence="3" key="1">
    <citation type="submission" date="2014-03" db="EMBL/GenBank/DDBJ databases">
        <authorList>
            <person name="Urmite Genomes U."/>
        </authorList>
    </citation>
    <scope>NUCLEOTIDE SEQUENCE [LARGE SCALE GENOMIC DNA]</scope>
    <source>
        <strain evidence="3">HD-03</strain>
    </source>
</reference>
<keyword evidence="3" id="KW-1185">Reference proteome</keyword>
<feature type="transmembrane region" description="Helical" evidence="1">
    <location>
        <begin position="70"/>
        <end position="89"/>
    </location>
</feature>
<dbReference type="AlphaFoldDB" id="A0A024P669"/>